<dbReference type="FunFam" id="3.90.640.10:FF:000047">
    <property type="entry name" value="Actin, alpha skeletal muscle"/>
    <property type="match status" value="1"/>
</dbReference>
<dbReference type="PRINTS" id="PR00190">
    <property type="entry name" value="ACTIN"/>
</dbReference>
<accession>A0A812B064</accession>
<dbReference type="InterPro" id="IPR004000">
    <property type="entry name" value="Actin"/>
</dbReference>
<evidence type="ECO:0000256" key="1">
    <source>
        <dbReference type="ARBA" id="ARBA00003520"/>
    </source>
</evidence>
<sequence>MCKAGFAGENNPRSVFPALIGRPKHPPAMVLGYEPTDFYIGNSARNMRGILSLKYPIEHGIVTDWNDMEKVWWHAFVNELRVKPDEHPMLLTEAPLNPKANREKMAEILFESFQIPAIHVDIQSILALYASGRTTGTVIDIGDGVTHIVPICEGYTFPHAITRVNLAGRDLTDHLVRILSERGYMVRTSAEKDIAREIKEKLCYVALNFDKELALANDEEYSSLFERSYRLPDGQLLKISSERFRAPEAIFQPSMVGSEADGVHVNLYKCITKCDIDMRRELYGNIVLSGGTVMLPGIEERMRTEVSALCPAAVKVKIIAPAERKFSVWIGGSILATLPTFEQMWISKQEYEENGSAIVHTR</sequence>
<dbReference type="FunFam" id="3.30.420.40:FF:000058">
    <property type="entry name" value="Putative actin-related protein 5"/>
    <property type="match status" value="1"/>
</dbReference>
<dbReference type="EMBL" id="CAHIKZ030000289">
    <property type="protein sequence ID" value="CAE1166573.1"/>
    <property type="molecule type" value="Genomic_DNA"/>
</dbReference>
<dbReference type="SMART" id="SM00268">
    <property type="entry name" value="ACTIN"/>
    <property type="match status" value="1"/>
</dbReference>
<dbReference type="Gene3D" id="3.90.640.10">
    <property type="entry name" value="Actin, Chain A, domain 4"/>
    <property type="match status" value="1"/>
</dbReference>
<dbReference type="SUPFAM" id="SSF53067">
    <property type="entry name" value="Actin-like ATPase domain"/>
    <property type="match status" value="2"/>
</dbReference>
<dbReference type="PROSITE" id="PS01132">
    <property type="entry name" value="ACTINS_ACT_LIKE"/>
    <property type="match status" value="1"/>
</dbReference>
<evidence type="ECO:0000313" key="3">
    <source>
        <dbReference type="EMBL" id="CAE1166573.1"/>
    </source>
</evidence>
<dbReference type="OrthoDB" id="10249208at2759"/>
<gene>
    <name evidence="3" type="ORF">SPHA_8971</name>
</gene>
<comment type="function">
    <text evidence="1">Actins are highly conserved proteins that are involved in various types of cell motility and are ubiquitously expressed in all eukaryotic cells.</text>
</comment>
<dbReference type="PROSITE" id="PS00432">
    <property type="entry name" value="ACTINS_2"/>
    <property type="match status" value="1"/>
</dbReference>
<protein>
    <submittedName>
        <fullName evidence="3">ACTF</fullName>
    </submittedName>
</protein>
<dbReference type="Pfam" id="PF00022">
    <property type="entry name" value="Actin"/>
    <property type="match status" value="1"/>
</dbReference>
<reference evidence="3" key="1">
    <citation type="submission" date="2021-01" db="EMBL/GenBank/DDBJ databases">
        <authorList>
            <person name="Li R."/>
            <person name="Bekaert M."/>
        </authorList>
    </citation>
    <scope>NUCLEOTIDE SEQUENCE</scope>
    <source>
        <strain evidence="3">Farmed</strain>
    </source>
</reference>
<proteinExistence type="inferred from homology"/>
<organism evidence="3 4">
    <name type="scientific">Acanthosepion pharaonis</name>
    <name type="common">Pharaoh cuttlefish</name>
    <name type="synonym">Sepia pharaonis</name>
    <dbReference type="NCBI Taxonomy" id="158019"/>
    <lineage>
        <taxon>Eukaryota</taxon>
        <taxon>Metazoa</taxon>
        <taxon>Spiralia</taxon>
        <taxon>Lophotrochozoa</taxon>
        <taxon>Mollusca</taxon>
        <taxon>Cephalopoda</taxon>
        <taxon>Coleoidea</taxon>
        <taxon>Decapodiformes</taxon>
        <taxon>Sepiida</taxon>
        <taxon>Sepiina</taxon>
        <taxon>Sepiidae</taxon>
        <taxon>Acanthosepion</taxon>
    </lineage>
</organism>
<name>A0A812B064_ACAPH</name>
<keyword evidence="4" id="KW-1185">Reference proteome</keyword>
<dbReference type="FunFam" id="3.30.420.40:FF:000002">
    <property type="entry name" value="Muscle actin"/>
    <property type="match status" value="1"/>
</dbReference>
<dbReference type="InterPro" id="IPR004001">
    <property type="entry name" value="Actin_CS"/>
</dbReference>
<dbReference type="Gene3D" id="3.30.420.40">
    <property type="match status" value="2"/>
</dbReference>
<dbReference type="InterPro" id="IPR043129">
    <property type="entry name" value="ATPase_NBD"/>
</dbReference>
<dbReference type="InterPro" id="IPR020902">
    <property type="entry name" value="Actin/actin-like_CS"/>
</dbReference>
<dbReference type="PANTHER" id="PTHR11937">
    <property type="entry name" value="ACTIN"/>
    <property type="match status" value="1"/>
</dbReference>
<dbReference type="AlphaFoldDB" id="A0A812B064"/>
<evidence type="ECO:0000256" key="2">
    <source>
        <dbReference type="RuleBase" id="RU000487"/>
    </source>
</evidence>
<dbReference type="Proteomes" id="UP000597762">
    <property type="component" value="Unassembled WGS sequence"/>
</dbReference>
<comment type="similarity">
    <text evidence="2">Belongs to the actin family.</text>
</comment>
<evidence type="ECO:0000313" key="4">
    <source>
        <dbReference type="Proteomes" id="UP000597762"/>
    </source>
</evidence>
<comment type="caution">
    <text evidence="3">The sequence shown here is derived from an EMBL/GenBank/DDBJ whole genome shotgun (WGS) entry which is preliminary data.</text>
</comment>